<evidence type="ECO:0000313" key="3">
    <source>
        <dbReference type="Proteomes" id="UP001500908"/>
    </source>
</evidence>
<feature type="region of interest" description="Disordered" evidence="1">
    <location>
        <begin position="36"/>
        <end position="105"/>
    </location>
</feature>
<sequence>MRRVGLAKEKAVDGAATGAGTTVRAATSRRRETTIAAPAGEGSGFNRLPARSPSGAAYEVPARKRLDAGGADHAPPHRARQRRKNTSGLVALRYASNGPRRYTAP</sequence>
<reference evidence="3" key="1">
    <citation type="journal article" date="2019" name="Int. J. Syst. Evol. Microbiol.">
        <title>The Global Catalogue of Microorganisms (GCM) 10K type strain sequencing project: providing services to taxonomists for standard genome sequencing and annotation.</title>
        <authorList>
            <consortium name="The Broad Institute Genomics Platform"/>
            <consortium name="The Broad Institute Genome Sequencing Center for Infectious Disease"/>
            <person name="Wu L."/>
            <person name="Ma J."/>
        </authorList>
    </citation>
    <scope>NUCLEOTIDE SEQUENCE [LARGE SCALE GENOMIC DNA]</scope>
    <source>
        <strain evidence="3">JCM 17137</strain>
    </source>
</reference>
<comment type="caution">
    <text evidence="2">The sequence shown here is derived from an EMBL/GenBank/DDBJ whole genome shotgun (WGS) entry which is preliminary data.</text>
</comment>
<evidence type="ECO:0000313" key="2">
    <source>
        <dbReference type="EMBL" id="GAA3755577.1"/>
    </source>
</evidence>
<keyword evidence="3" id="KW-1185">Reference proteome</keyword>
<protein>
    <submittedName>
        <fullName evidence="2">Uncharacterized protein</fullName>
    </submittedName>
</protein>
<proteinExistence type="predicted"/>
<gene>
    <name evidence="2" type="ORF">GCM10022402_37720</name>
</gene>
<organism evidence="2 3">
    <name type="scientific">Salinactinospora qingdaonensis</name>
    <dbReference type="NCBI Taxonomy" id="702744"/>
    <lineage>
        <taxon>Bacteria</taxon>
        <taxon>Bacillati</taxon>
        <taxon>Actinomycetota</taxon>
        <taxon>Actinomycetes</taxon>
        <taxon>Streptosporangiales</taxon>
        <taxon>Nocardiopsidaceae</taxon>
        <taxon>Salinactinospora</taxon>
    </lineage>
</organism>
<name>A0ABP7G792_9ACTN</name>
<feature type="compositionally biased region" description="Basic residues" evidence="1">
    <location>
        <begin position="76"/>
        <end position="85"/>
    </location>
</feature>
<accession>A0ABP7G792</accession>
<dbReference type="Proteomes" id="UP001500908">
    <property type="component" value="Unassembled WGS sequence"/>
</dbReference>
<evidence type="ECO:0000256" key="1">
    <source>
        <dbReference type="SAM" id="MobiDB-lite"/>
    </source>
</evidence>
<dbReference type="EMBL" id="BAABDD010000021">
    <property type="protein sequence ID" value="GAA3755577.1"/>
    <property type="molecule type" value="Genomic_DNA"/>
</dbReference>